<reference evidence="1" key="1">
    <citation type="submission" date="2020-02" db="EMBL/GenBank/DDBJ databases">
        <authorList>
            <person name="Meier V. D."/>
        </authorList>
    </citation>
    <scope>NUCLEOTIDE SEQUENCE</scope>
    <source>
        <strain evidence="1">AVDCRST_MAG26</strain>
    </source>
</reference>
<protein>
    <submittedName>
        <fullName evidence="1">Uncharacterized protein</fullName>
    </submittedName>
</protein>
<evidence type="ECO:0000313" key="1">
    <source>
        <dbReference type="EMBL" id="CAA9270689.1"/>
    </source>
</evidence>
<dbReference type="EMBL" id="CADCTK010000654">
    <property type="protein sequence ID" value="CAA9270689.1"/>
    <property type="molecule type" value="Genomic_DNA"/>
</dbReference>
<sequence length="46" mass="5134">MEQFTPQQLAFLDAHRAGRLATTDRLGQPHVVPVCYACACVTLYIQ</sequence>
<accession>A0A6J4J4R2</accession>
<gene>
    <name evidence="1" type="ORF">AVDCRST_MAG26-2804</name>
</gene>
<dbReference type="AlphaFoldDB" id="A0A6J4J4R2"/>
<dbReference type="InterPro" id="IPR012349">
    <property type="entry name" value="Split_barrel_FMN-bd"/>
</dbReference>
<dbReference type="SUPFAM" id="SSF50475">
    <property type="entry name" value="FMN-binding split barrel"/>
    <property type="match status" value="1"/>
</dbReference>
<organism evidence="1">
    <name type="scientific">uncultured Chloroflexia bacterium</name>
    <dbReference type="NCBI Taxonomy" id="1672391"/>
    <lineage>
        <taxon>Bacteria</taxon>
        <taxon>Bacillati</taxon>
        <taxon>Chloroflexota</taxon>
        <taxon>Chloroflexia</taxon>
        <taxon>environmental samples</taxon>
    </lineage>
</organism>
<proteinExistence type="predicted"/>
<name>A0A6J4J4R2_9CHLR</name>
<dbReference type="Gene3D" id="2.30.110.10">
    <property type="entry name" value="Electron Transport, Fmn-binding Protein, Chain A"/>
    <property type="match status" value="1"/>
</dbReference>